<feature type="coiled-coil region" evidence="1">
    <location>
        <begin position="338"/>
        <end position="407"/>
    </location>
</feature>
<feature type="region of interest" description="Disordered" evidence="2">
    <location>
        <begin position="260"/>
        <end position="310"/>
    </location>
</feature>
<name>A0ABR2KCT9_9EUKA</name>
<reference evidence="3 4" key="1">
    <citation type="submission" date="2024-04" db="EMBL/GenBank/DDBJ databases">
        <title>Tritrichomonas musculus Genome.</title>
        <authorList>
            <person name="Alves-Ferreira E."/>
            <person name="Grigg M."/>
            <person name="Lorenzi H."/>
            <person name="Galac M."/>
        </authorList>
    </citation>
    <scope>NUCLEOTIDE SEQUENCE [LARGE SCALE GENOMIC DNA]</scope>
    <source>
        <strain evidence="3 4">EAF2021</strain>
    </source>
</reference>
<evidence type="ECO:0000313" key="3">
    <source>
        <dbReference type="EMBL" id="KAK8888663.1"/>
    </source>
</evidence>
<accession>A0ABR2KCT9</accession>
<protein>
    <submittedName>
        <fullName evidence="3">Uncharacterized protein</fullName>
    </submittedName>
</protein>
<feature type="compositionally biased region" description="Polar residues" evidence="2">
    <location>
        <begin position="293"/>
        <end position="310"/>
    </location>
</feature>
<proteinExistence type="predicted"/>
<keyword evidence="1" id="KW-0175">Coiled coil</keyword>
<evidence type="ECO:0000256" key="1">
    <source>
        <dbReference type="SAM" id="Coils"/>
    </source>
</evidence>
<keyword evidence="4" id="KW-1185">Reference proteome</keyword>
<evidence type="ECO:0000256" key="2">
    <source>
        <dbReference type="SAM" id="MobiDB-lite"/>
    </source>
</evidence>
<dbReference type="EMBL" id="JAPFFF010000005">
    <property type="protein sequence ID" value="KAK8888663.1"/>
    <property type="molecule type" value="Genomic_DNA"/>
</dbReference>
<gene>
    <name evidence="3" type="ORF">M9Y10_033397</name>
</gene>
<organism evidence="3 4">
    <name type="scientific">Tritrichomonas musculus</name>
    <dbReference type="NCBI Taxonomy" id="1915356"/>
    <lineage>
        <taxon>Eukaryota</taxon>
        <taxon>Metamonada</taxon>
        <taxon>Parabasalia</taxon>
        <taxon>Tritrichomonadida</taxon>
        <taxon>Tritrichomonadidae</taxon>
        <taxon>Tritrichomonas</taxon>
    </lineage>
</organism>
<comment type="caution">
    <text evidence="3">The sequence shown here is derived from an EMBL/GenBank/DDBJ whole genome shotgun (WGS) entry which is preliminary data.</text>
</comment>
<dbReference type="Proteomes" id="UP001470230">
    <property type="component" value="Unassembled WGS sequence"/>
</dbReference>
<evidence type="ECO:0000313" key="4">
    <source>
        <dbReference type="Proteomes" id="UP001470230"/>
    </source>
</evidence>
<sequence>MNQTQVQTFRLILRNLQNSLVDLAYVFQCRKMDSSEIVSRVASIDSSLYSILSTFDNSLKLESVKQYIETEVNKLNQIKDQFLVSFQDDFLLLKKDFHDFLNEKIKDQNKLTSSDYITSKFNEIERIDNPFGILENLPFPIEEFILSFENSISFEKNEIQPFLDRGVYFTNFFNFLKQLKIIERYKDNFQKGIILDEIIQTNFIQIDSKENNTKNVMKLGKQPNITLKKTMGILKSSNDTLQNSKIGLIKIEAEPLLHQSEKKQPRLHPGSLSLNGLLPTVKNDDETDTNENQNSIQNLSKKNNESADSNIDTDQYDKLFKQIEANKKKLHDWNEIIAARLEQKALLLQKENQILRENIEIVTQQKNEIQQLYEDHLSELLMQNDFLKQENLKLKELEENDNNNNNNNN</sequence>